<evidence type="ECO:0000259" key="5">
    <source>
        <dbReference type="PROSITE" id="PS50850"/>
    </source>
</evidence>
<accession>A0ABT9E5K8</accession>
<protein>
    <submittedName>
        <fullName evidence="6">MFS transporter</fullName>
    </submittedName>
</protein>
<feature type="transmembrane region" description="Helical" evidence="4">
    <location>
        <begin position="369"/>
        <end position="389"/>
    </location>
</feature>
<name>A0ABT9E5K8_9PROT</name>
<dbReference type="SUPFAM" id="SSF103473">
    <property type="entry name" value="MFS general substrate transporter"/>
    <property type="match status" value="1"/>
</dbReference>
<evidence type="ECO:0000313" key="7">
    <source>
        <dbReference type="Proteomes" id="UP001243009"/>
    </source>
</evidence>
<dbReference type="PROSITE" id="PS50850">
    <property type="entry name" value="MFS"/>
    <property type="match status" value="1"/>
</dbReference>
<keyword evidence="7" id="KW-1185">Reference proteome</keyword>
<keyword evidence="3 4" id="KW-0472">Membrane</keyword>
<dbReference type="InterPro" id="IPR036259">
    <property type="entry name" value="MFS_trans_sf"/>
</dbReference>
<evidence type="ECO:0000256" key="1">
    <source>
        <dbReference type="ARBA" id="ARBA00022692"/>
    </source>
</evidence>
<evidence type="ECO:0000256" key="4">
    <source>
        <dbReference type="SAM" id="Phobius"/>
    </source>
</evidence>
<keyword evidence="2 4" id="KW-1133">Transmembrane helix</keyword>
<gene>
    <name evidence="6" type="ORF">Q7A36_23165</name>
</gene>
<reference evidence="6 7" key="1">
    <citation type="submission" date="2023-08" db="EMBL/GenBank/DDBJ databases">
        <title>The draft genome sequence of Paracraurococcus sp. LOR1-02.</title>
        <authorList>
            <person name="Kingkaew E."/>
            <person name="Tanasupawat S."/>
        </authorList>
    </citation>
    <scope>NUCLEOTIDE SEQUENCE [LARGE SCALE GENOMIC DNA]</scope>
    <source>
        <strain evidence="6 7">LOR1-02</strain>
    </source>
</reference>
<organism evidence="6 7">
    <name type="scientific">Paracraurococcus lichenis</name>
    <dbReference type="NCBI Taxonomy" id="3064888"/>
    <lineage>
        <taxon>Bacteria</taxon>
        <taxon>Pseudomonadati</taxon>
        <taxon>Pseudomonadota</taxon>
        <taxon>Alphaproteobacteria</taxon>
        <taxon>Acetobacterales</taxon>
        <taxon>Roseomonadaceae</taxon>
        <taxon>Paracraurococcus</taxon>
    </lineage>
</organism>
<feature type="transmembrane region" description="Helical" evidence="4">
    <location>
        <begin position="210"/>
        <end position="228"/>
    </location>
</feature>
<feature type="transmembrane region" description="Helical" evidence="4">
    <location>
        <begin position="141"/>
        <end position="162"/>
    </location>
</feature>
<feature type="domain" description="Major facilitator superfamily (MFS) profile" evidence="5">
    <location>
        <begin position="16"/>
        <end position="393"/>
    </location>
</feature>
<feature type="transmembrane region" description="Helical" evidence="4">
    <location>
        <begin position="103"/>
        <end position="120"/>
    </location>
</feature>
<feature type="transmembrane region" description="Helical" evidence="4">
    <location>
        <begin position="45"/>
        <end position="66"/>
    </location>
</feature>
<evidence type="ECO:0000256" key="3">
    <source>
        <dbReference type="ARBA" id="ARBA00023136"/>
    </source>
</evidence>
<feature type="transmembrane region" description="Helical" evidence="4">
    <location>
        <begin position="342"/>
        <end position="363"/>
    </location>
</feature>
<feature type="transmembrane region" description="Helical" evidence="4">
    <location>
        <begin position="78"/>
        <end position="97"/>
    </location>
</feature>
<evidence type="ECO:0000256" key="2">
    <source>
        <dbReference type="ARBA" id="ARBA00022989"/>
    </source>
</evidence>
<evidence type="ECO:0000313" key="6">
    <source>
        <dbReference type="EMBL" id="MDO9711270.1"/>
    </source>
</evidence>
<dbReference type="PANTHER" id="PTHR43129:SF1">
    <property type="entry name" value="FOSMIDOMYCIN RESISTANCE PROTEIN"/>
    <property type="match status" value="1"/>
</dbReference>
<dbReference type="Pfam" id="PF07690">
    <property type="entry name" value="MFS_1"/>
    <property type="match status" value="1"/>
</dbReference>
<proteinExistence type="predicted"/>
<dbReference type="Proteomes" id="UP001243009">
    <property type="component" value="Unassembled WGS sequence"/>
</dbReference>
<dbReference type="PANTHER" id="PTHR43129">
    <property type="entry name" value="FOSMIDOMYCIN RESISTANCE PROTEIN"/>
    <property type="match status" value="1"/>
</dbReference>
<dbReference type="InterPro" id="IPR020846">
    <property type="entry name" value="MFS_dom"/>
</dbReference>
<feature type="transmembrane region" description="Helical" evidence="4">
    <location>
        <begin position="168"/>
        <end position="189"/>
    </location>
</feature>
<feature type="transmembrane region" description="Helical" evidence="4">
    <location>
        <begin position="305"/>
        <end position="322"/>
    </location>
</feature>
<comment type="caution">
    <text evidence="6">The sequence shown here is derived from an EMBL/GenBank/DDBJ whole genome shotgun (WGS) entry which is preliminary data.</text>
</comment>
<dbReference type="Gene3D" id="1.20.1250.20">
    <property type="entry name" value="MFS general substrate transporter like domains"/>
    <property type="match status" value="2"/>
</dbReference>
<feature type="transmembrane region" description="Helical" evidence="4">
    <location>
        <begin position="282"/>
        <end position="299"/>
    </location>
</feature>
<sequence length="402" mass="40452">MDQQGGRGWAPAEMRTLSLVSAAHLVSHVHILVLPPLFPLLQARLGVGFIELGLALTLFNIVSGVTQAPMGYAVDRFGSRRVLVAGLGLGAAAFVALGLFPSYPALLAAAAALGLANAVYHPSDYEMLSRSIGEARIGRAFSIHTFAGYIGGALAPAMMLGLSAIGGLSAALIAAGLLALAAAIPLALAGDPVPAPRAAKARATAEGGSVLTPAVIMLTAFFALLSLSTGGVQNFSVAALVNGRGVDFAIANVALSAFMLLSAFGVLAGGIVADRTRRHGDVAALGFGMTGALVALVGAVPLGPVALVAALGAAGFLSGLIMPSRDMMVRAVAPPDAVGRVFGIVTTGFNIGGTVGPMLYGLLMDHGQPLLVFAASVFFIVATMAMALVGERRAKRPVAAAE</sequence>
<dbReference type="InterPro" id="IPR011701">
    <property type="entry name" value="MFS"/>
</dbReference>
<dbReference type="EMBL" id="JAUTWS010000026">
    <property type="protein sequence ID" value="MDO9711270.1"/>
    <property type="molecule type" value="Genomic_DNA"/>
</dbReference>
<dbReference type="RefSeq" id="WP_305106126.1">
    <property type="nucleotide sequence ID" value="NZ_JAUTWS010000026.1"/>
</dbReference>
<feature type="transmembrane region" description="Helical" evidence="4">
    <location>
        <begin position="248"/>
        <end position="270"/>
    </location>
</feature>
<keyword evidence="1 4" id="KW-0812">Transmembrane</keyword>